<accession>A0AAJ6SZ16</accession>
<dbReference type="RefSeq" id="XP_011001565.1">
    <property type="nucleotide sequence ID" value="XM_011003263.1"/>
</dbReference>
<gene>
    <name evidence="2" type="primary">LOC105108806</name>
</gene>
<organism evidence="1 2">
    <name type="scientific">Populus euphratica</name>
    <name type="common">Euphrates poplar</name>
    <dbReference type="NCBI Taxonomy" id="75702"/>
    <lineage>
        <taxon>Eukaryota</taxon>
        <taxon>Viridiplantae</taxon>
        <taxon>Streptophyta</taxon>
        <taxon>Embryophyta</taxon>
        <taxon>Tracheophyta</taxon>
        <taxon>Spermatophyta</taxon>
        <taxon>Magnoliopsida</taxon>
        <taxon>eudicotyledons</taxon>
        <taxon>Gunneridae</taxon>
        <taxon>Pentapetalae</taxon>
        <taxon>rosids</taxon>
        <taxon>fabids</taxon>
        <taxon>Malpighiales</taxon>
        <taxon>Salicaceae</taxon>
        <taxon>Saliceae</taxon>
        <taxon>Populus</taxon>
    </lineage>
</organism>
<keyword evidence="1" id="KW-1185">Reference proteome</keyword>
<dbReference type="PANTHER" id="PTHR47871:SF2">
    <property type="entry name" value="OS03G0221300 PROTEIN"/>
    <property type="match status" value="1"/>
</dbReference>
<protein>
    <submittedName>
        <fullName evidence="2">Uncharacterized protein LOC105108806 isoform X3</fullName>
    </submittedName>
</protein>
<evidence type="ECO:0000313" key="2">
    <source>
        <dbReference type="RefSeq" id="XP_011001565.1"/>
    </source>
</evidence>
<dbReference type="GeneID" id="105108806"/>
<dbReference type="Proteomes" id="UP000694918">
    <property type="component" value="Unplaced"/>
</dbReference>
<reference evidence="2" key="1">
    <citation type="submission" date="2025-08" db="UniProtKB">
        <authorList>
            <consortium name="RefSeq"/>
        </authorList>
    </citation>
    <scope>IDENTIFICATION</scope>
</reference>
<sequence>MRSSKKKKKMARLYGSKVIPIKPEQEFNDIGDWSHELDHLPLLQRRRLLLSGKPNRTSNFSVVVKKEYEDSQEVSVSASSANVREGSKVAVNQCLQNGIGGQDLVKSGDCSSQGTKVNAHVCLDQNLLVQGQPAEAEVKCSYNNVQSTLGDSMTGSAGADLQTIKVKSNSPDDCADDLDHVVLRVRQGMLLSRKMLRLEKTNLEGLNMESNSCQKLHFMPATADSMACSSLSTMINVKAEPLDNNELHNRISVSNFSNNKVPVKTELEIPNKLYKDKLDHMQLQDRIKMPIKWKSSKSKISGNSECLHKAIPSDVEYGSTVPDPIRFIQPRKRKKTATDSVETALEEDAPGLLQVLVEQGVSLEEIKLYGEADDDEAIDESFIEDGFGELEAVMSKLLFQRSSLLKLAPIQCAKASRPSYCLECLFSLVEQTRHLRFRNWPAEWGWCRDLQSFVFVFKKHNRIVLERPEYGYATYFFELVDSMSIDWQIKRLVTAMKLTNCGRVGVVENRPLSSADWLRELAGELLSKSM</sequence>
<evidence type="ECO:0000313" key="1">
    <source>
        <dbReference type="Proteomes" id="UP000694918"/>
    </source>
</evidence>
<name>A0AAJ6SZ16_POPEU</name>
<proteinExistence type="predicted"/>
<dbReference type="AlphaFoldDB" id="A0AAJ6SZ16"/>
<dbReference type="PANTHER" id="PTHR47871">
    <property type="entry name" value="NAC DOMAIN-CONTAINING PROTEIN 8"/>
    <property type="match status" value="1"/>
</dbReference>